<dbReference type="Proteomes" id="UP001334732">
    <property type="component" value="Chromosome"/>
</dbReference>
<dbReference type="PROSITE" id="PS51257">
    <property type="entry name" value="PROKAR_LIPOPROTEIN"/>
    <property type="match status" value="1"/>
</dbReference>
<protein>
    <submittedName>
        <fullName evidence="4">P-type conjugative transfer protein TrbG</fullName>
    </submittedName>
</protein>
<comment type="similarity">
    <text evidence="1">Belongs to the TrbG/VirB9 family.</text>
</comment>
<evidence type="ECO:0000313" key="5">
    <source>
        <dbReference type="Proteomes" id="UP001334732"/>
    </source>
</evidence>
<dbReference type="InterPro" id="IPR033645">
    <property type="entry name" value="VirB9/CagX/TrbG_C"/>
</dbReference>
<keyword evidence="2 3" id="KW-0732">Signal</keyword>
<evidence type="ECO:0000256" key="1">
    <source>
        <dbReference type="ARBA" id="ARBA00006135"/>
    </source>
</evidence>
<dbReference type="Pfam" id="PF03524">
    <property type="entry name" value="CagX"/>
    <property type="match status" value="1"/>
</dbReference>
<proteinExistence type="inferred from homology"/>
<dbReference type="Gene3D" id="2.60.40.2500">
    <property type="match status" value="1"/>
</dbReference>
<evidence type="ECO:0000256" key="2">
    <source>
        <dbReference type="ARBA" id="ARBA00022729"/>
    </source>
</evidence>
<dbReference type="InterPro" id="IPR038161">
    <property type="entry name" value="VirB9/CagX/TrbG_C_sf"/>
</dbReference>
<organism evidence="4 5">
    <name type="scientific">Thiobacillus sedimenti</name>
    <dbReference type="NCBI Taxonomy" id="3110231"/>
    <lineage>
        <taxon>Bacteria</taxon>
        <taxon>Pseudomonadati</taxon>
        <taxon>Pseudomonadota</taxon>
        <taxon>Betaproteobacteria</taxon>
        <taxon>Nitrosomonadales</taxon>
        <taxon>Thiobacillaceae</taxon>
        <taxon>Thiobacillus</taxon>
    </lineage>
</organism>
<dbReference type="RefSeq" id="WP_324778782.1">
    <property type="nucleotide sequence ID" value="NZ_CP141769.1"/>
</dbReference>
<dbReference type="InterPro" id="IPR010258">
    <property type="entry name" value="Conjugal_tfr_TrbG/VirB9/CagX"/>
</dbReference>
<evidence type="ECO:0000256" key="3">
    <source>
        <dbReference type="SAM" id="SignalP"/>
    </source>
</evidence>
<evidence type="ECO:0000313" key="4">
    <source>
        <dbReference type="EMBL" id="WRS38182.1"/>
    </source>
</evidence>
<accession>A0ABZ1CG18</accession>
<dbReference type="InterPro" id="IPR014142">
    <property type="entry name" value="TrbG_Ti"/>
</dbReference>
<reference evidence="4 5" key="1">
    <citation type="submission" date="2023-12" db="EMBL/GenBank/DDBJ databases">
        <title>Thiobacillus sedimentum sp. nov., a chemolithoautotrophic sulfur-oxidizing bacterium isolated from freshwater sediment.</title>
        <authorList>
            <person name="Luo J."/>
            <person name="Dai C."/>
        </authorList>
    </citation>
    <scope>NUCLEOTIDE SEQUENCE [LARGE SCALE GENOMIC DNA]</scope>
    <source>
        <strain evidence="4 5">SCUT-2</strain>
    </source>
</reference>
<feature type="chain" id="PRO_5045584929" evidence="3">
    <location>
        <begin position="21"/>
        <end position="329"/>
    </location>
</feature>
<name>A0ABZ1CG18_9PROT</name>
<sequence length="329" mass="35819">MRPIALSTVLLTSLSLGACATTWKPPEISYDNTPKPAVLQAEPPQPVKIVELPKLLPLPGQLKPLPGNKKSPLEPVDPHARVDQANGAARVQPTRAGYLNAIQVYPFSDGALYQVYAAPGEITDIALEPGEQLTGSGPVAAGDTVRWIIGDTESGAGPAKRVHILVKPTRPDLITNLIINTDRRTYHLELHSDDKTYMASVSWAYAQDQLIALRQQNAAAEAAAPVATGVDINALNFRYRIEGDNPPWRPLRAFDDGRQVFIEFPTGISQGELPPLWVIGAEGDGQLVNYRVRGNHMIVDRLFAAAELKLGGKHQEIVRIVRTDGRPRP</sequence>
<dbReference type="NCBIfam" id="TIGR02775">
    <property type="entry name" value="TrbG_Ti"/>
    <property type="match status" value="1"/>
</dbReference>
<gene>
    <name evidence="4" type="primary">trbG</name>
    <name evidence="4" type="ORF">VA613_09170</name>
</gene>
<dbReference type="EMBL" id="CP141769">
    <property type="protein sequence ID" value="WRS38182.1"/>
    <property type="molecule type" value="Genomic_DNA"/>
</dbReference>
<feature type="signal peptide" evidence="3">
    <location>
        <begin position="1"/>
        <end position="20"/>
    </location>
</feature>
<dbReference type="CDD" id="cd06911">
    <property type="entry name" value="VirB9_CagX_TrbG"/>
    <property type="match status" value="1"/>
</dbReference>
<keyword evidence="5" id="KW-1185">Reference proteome</keyword>